<protein>
    <submittedName>
        <fullName evidence="4">EamA family transporter</fullName>
    </submittedName>
</protein>
<keyword evidence="2" id="KW-1133">Transmembrane helix</keyword>
<keyword evidence="2" id="KW-0472">Membrane</keyword>
<evidence type="ECO:0000256" key="2">
    <source>
        <dbReference type="SAM" id="Phobius"/>
    </source>
</evidence>
<evidence type="ECO:0000256" key="1">
    <source>
        <dbReference type="ARBA" id="ARBA00007362"/>
    </source>
</evidence>
<proteinExistence type="inferred from homology"/>
<comment type="caution">
    <text evidence="4">The sequence shown here is derived from an EMBL/GenBank/DDBJ whole genome shotgun (WGS) entry which is preliminary data.</text>
</comment>
<dbReference type="InterPro" id="IPR037185">
    <property type="entry name" value="EmrE-like"/>
</dbReference>
<dbReference type="InterPro" id="IPR000620">
    <property type="entry name" value="EamA_dom"/>
</dbReference>
<dbReference type="RefSeq" id="WP_379484881.1">
    <property type="nucleotide sequence ID" value="NZ_JBHMCF010000046.1"/>
</dbReference>
<name>A0ABV5P141_9ACTN</name>
<reference evidence="4 5" key="1">
    <citation type="submission" date="2024-09" db="EMBL/GenBank/DDBJ databases">
        <authorList>
            <person name="Sun Q."/>
            <person name="Mori K."/>
        </authorList>
    </citation>
    <scope>NUCLEOTIDE SEQUENCE [LARGE SCALE GENOMIC DNA]</scope>
    <source>
        <strain evidence="4 5">JCM 3324</strain>
    </source>
</reference>
<comment type="similarity">
    <text evidence="1">Belongs to the EamA transporter family.</text>
</comment>
<evidence type="ECO:0000313" key="4">
    <source>
        <dbReference type="EMBL" id="MFB9475891.1"/>
    </source>
</evidence>
<gene>
    <name evidence="4" type="ORF">ACFFR3_40910</name>
</gene>
<dbReference type="SUPFAM" id="SSF103481">
    <property type="entry name" value="Multidrug resistance efflux transporter EmrE"/>
    <property type="match status" value="1"/>
</dbReference>
<sequence>MLPYVWGVHAVRRLSAAVAATMGTVEVIAGAVMAWGFAGETLGVPRVAGGVVVLCGAVLARRSHRAPDRVLA</sequence>
<evidence type="ECO:0000313" key="5">
    <source>
        <dbReference type="Proteomes" id="UP001589568"/>
    </source>
</evidence>
<keyword evidence="5" id="KW-1185">Reference proteome</keyword>
<evidence type="ECO:0000259" key="3">
    <source>
        <dbReference type="Pfam" id="PF00892"/>
    </source>
</evidence>
<dbReference type="Proteomes" id="UP001589568">
    <property type="component" value="Unassembled WGS sequence"/>
</dbReference>
<feature type="transmembrane region" description="Helical" evidence="2">
    <location>
        <begin position="14"/>
        <end position="37"/>
    </location>
</feature>
<keyword evidence="2" id="KW-0812">Transmembrane</keyword>
<organism evidence="4 5">
    <name type="scientific">Nonomuraea salmonea</name>
    <dbReference type="NCBI Taxonomy" id="46181"/>
    <lineage>
        <taxon>Bacteria</taxon>
        <taxon>Bacillati</taxon>
        <taxon>Actinomycetota</taxon>
        <taxon>Actinomycetes</taxon>
        <taxon>Streptosporangiales</taxon>
        <taxon>Streptosporangiaceae</taxon>
        <taxon>Nonomuraea</taxon>
    </lineage>
</organism>
<dbReference type="EMBL" id="JBHMCF010000046">
    <property type="protein sequence ID" value="MFB9475891.1"/>
    <property type="molecule type" value="Genomic_DNA"/>
</dbReference>
<feature type="domain" description="EamA" evidence="3">
    <location>
        <begin position="3"/>
        <end position="60"/>
    </location>
</feature>
<accession>A0ABV5P141</accession>
<dbReference type="Pfam" id="PF00892">
    <property type="entry name" value="EamA"/>
    <property type="match status" value="1"/>
</dbReference>
<feature type="transmembrane region" description="Helical" evidence="2">
    <location>
        <begin position="43"/>
        <end position="60"/>
    </location>
</feature>